<dbReference type="AlphaFoldDB" id="A0A964FGN4"/>
<comment type="caution">
    <text evidence="1">The sequence shown here is derived from an EMBL/GenBank/DDBJ whole genome shotgun (WGS) entry which is preliminary data.</text>
</comment>
<proteinExistence type="predicted"/>
<organism evidence="1 2">
    <name type="scientific">Waterburya agarophytonicola KI4</name>
    <dbReference type="NCBI Taxonomy" id="2874699"/>
    <lineage>
        <taxon>Bacteria</taxon>
        <taxon>Bacillati</taxon>
        <taxon>Cyanobacteriota</taxon>
        <taxon>Cyanophyceae</taxon>
        <taxon>Pleurocapsales</taxon>
        <taxon>Hyellaceae</taxon>
        <taxon>Waterburya</taxon>
        <taxon>Waterburya agarophytonicola</taxon>
    </lineage>
</organism>
<evidence type="ECO:0000313" key="1">
    <source>
        <dbReference type="EMBL" id="MCC0176683.1"/>
    </source>
</evidence>
<gene>
    <name evidence="1" type="ORF">I4641_06785</name>
</gene>
<name>A0A964FGN4_9CYAN</name>
<protein>
    <submittedName>
        <fullName evidence="1">Uncharacterized protein</fullName>
    </submittedName>
</protein>
<keyword evidence="2" id="KW-1185">Reference proteome</keyword>
<evidence type="ECO:0000313" key="2">
    <source>
        <dbReference type="Proteomes" id="UP000729733"/>
    </source>
</evidence>
<accession>A0A964FGN4</accession>
<dbReference type="Proteomes" id="UP000729733">
    <property type="component" value="Unassembled WGS sequence"/>
</dbReference>
<dbReference type="RefSeq" id="WP_229639720.1">
    <property type="nucleotide sequence ID" value="NZ_JADWDC010000011.1"/>
</dbReference>
<reference evidence="1" key="1">
    <citation type="journal article" date="2021" name="Antonie Van Leeuwenhoek">
        <title>Draft genome and description of Waterburya agarophytonicola gen. nov. sp. nov. (Pleurocapsales, Cyanobacteria): a seaweed symbiont.</title>
        <authorList>
            <person name="Bonthond G."/>
            <person name="Shalygin S."/>
            <person name="Bayer T."/>
            <person name="Weinberger F."/>
        </authorList>
    </citation>
    <scope>NUCLEOTIDE SEQUENCE</scope>
    <source>
        <strain evidence="1">KI4</strain>
    </source>
</reference>
<sequence>MQDFYKIGIDLLYCLIIGFLIIQASNSAQQNEEISNIISIESARISADNLNFY</sequence>
<dbReference type="EMBL" id="JADWDC010000011">
    <property type="protein sequence ID" value="MCC0176683.1"/>
    <property type="molecule type" value="Genomic_DNA"/>
</dbReference>